<accession>A0ABC8TST7</accession>
<dbReference type="InterPro" id="IPR044967">
    <property type="entry name" value="PTAC10"/>
</dbReference>
<gene>
    <name evidence="2" type="ORF">ILEXP_LOCUS42209</name>
</gene>
<keyword evidence="3" id="KW-1185">Reference proteome</keyword>
<sequence>MEARPDEYKDKNLADLSDDEDFDEENSVEYTKAYYKKTLLPKMILKISVKELDLEAALAERQLHNKLRQEAKERGERYKVTKLRRNIEMDEYDLIHWRRSFEEREALIRDISCRQALGLPLEEPGKYVDASYFGKDQYDPSNPLYRYDYWGEPKNSEKSKQQRMTDAHNKSIVGKGTVWYEMSYEDAIKQRMRREAQGIMQKEDDEEDTDRDRDDDDDDDDDDFDYSILGEPSVDLSNQPVVNGTESSRLSDEGMFEN</sequence>
<feature type="compositionally biased region" description="Polar residues" evidence="1">
    <location>
        <begin position="235"/>
        <end position="248"/>
    </location>
</feature>
<dbReference type="EMBL" id="CAUOFW020006024">
    <property type="protein sequence ID" value="CAK9172560.1"/>
    <property type="molecule type" value="Genomic_DNA"/>
</dbReference>
<comment type="caution">
    <text evidence="2">The sequence shown here is derived from an EMBL/GenBank/DDBJ whole genome shotgun (WGS) entry which is preliminary data.</text>
</comment>
<reference evidence="2 3" key="1">
    <citation type="submission" date="2024-02" db="EMBL/GenBank/DDBJ databases">
        <authorList>
            <person name="Vignale AGUSTIN F."/>
            <person name="Sosa J E."/>
            <person name="Modenutti C."/>
        </authorList>
    </citation>
    <scope>NUCLEOTIDE SEQUENCE [LARGE SCALE GENOMIC DNA]</scope>
</reference>
<dbReference type="AlphaFoldDB" id="A0ABC8TST7"/>
<evidence type="ECO:0000256" key="1">
    <source>
        <dbReference type="SAM" id="MobiDB-lite"/>
    </source>
</evidence>
<feature type="compositionally biased region" description="Basic and acidic residues" evidence="1">
    <location>
        <begin position="1"/>
        <end position="13"/>
    </location>
</feature>
<dbReference type="Proteomes" id="UP001642360">
    <property type="component" value="Unassembled WGS sequence"/>
</dbReference>
<feature type="compositionally biased region" description="Acidic residues" evidence="1">
    <location>
        <begin position="203"/>
        <end position="225"/>
    </location>
</feature>
<feature type="region of interest" description="Disordered" evidence="1">
    <location>
        <begin position="1"/>
        <end position="26"/>
    </location>
</feature>
<organism evidence="2 3">
    <name type="scientific">Ilex paraguariensis</name>
    <name type="common">yerba mate</name>
    <dbReference type="NCBI Taxonomy" id="185542"/>
    <lineage>
        <taxon>Eukaryota</taxon>
        <taxon>Viridiplantae</taxon>
        <taxon>Streptophyta</taxon>
        <taxon>Embryophyta</taxon>
        <taxon>Tracheophyta</taxon>
        <taxon>Spermatophyta</taxon>
        <taxon>Magnoliopsida</taxon>
        <taxon>eudicotyledons</taxon>
        <taxon>Gunneridae</taxon>
        <taxon>Pentapetalae</taxon>
        <taxon>asterids</taxon>
        <taxon>campanulids</taxon>
        <taxon>Aquifoliales</taxon>
        <taxon>Aquifoliaceae</taxon>
        <taxon>Ilex</taxon>
    </lineage>
</organism>
<dbReference type="PANTHER" id="PTHR36371">
    <property type="entry name" value="PROTEIN PLASTID TRANSCRIPTIONALLY ACTIVE 10"/>
    <property type="match status" value="1"/>
</dbReference>
<proteinExistence type="predicted"/>
<evidence type="ECO:0000313" key="2">
    <source>
        <dbReference type="EMBL" id="CAK9172560.1"/>
    </source>
</evidence>
<feature type="region of interest" description="Disordered" evidence="1">
    <location>
        <begin position="195"/>
        <end position="258"/>
    </location>
</feature>
<feature type="compositionally biased region" description="Acidic residues" evidence="1">
    <location>
        <begin position="16"/>
        <end position="26"/>
    </location>
</feature>
<name>A0ABC8TST7_9AQUA</name>
<protein>
    <submittedName>
        <fullName evidence="2">Uncharacterized protein</fullName>
    </submittedName>
</protein>
<evidence type="ECO:0000313" key="3">
    <source>
        <dbReference type="Proteomes" id="UP001642360"/>
    </source>
</evidence>
<dbReference type="PANTHER" id="PTHR36371:SF1">
    <property type="entry name" value="PROTEIN PLASTID TRANSCRIPTIONALLY ACTIVE 10"/>
    <property type="match status" value="1"/>
</dbReference>